<keyword evidence="4 8" id="KW-0812">Transmembrane</keyword>
<dbReference type="InterPro" id="IPR029787">
    <property type="entry name" value="Nucleotide_cyclase"/>
</dbReference>
<feature type="transmembrane region" description="Helical" evidence="8">
    <location>
        <begin position="207"/>
        <end position="233"/>
    </location>
</feature>
<dbReference type="InterPro" id="IPR050697">
    <property type="entry name" value="Adenylyl/Guanylyl_Cyclase_3/4"/>
</dbReference>
<dbReference type="SMART" id="SM00304">
    <property type="entry name" value="HAMP"/>
    <property type="match status" value="1"/>
</dbReference>
<evidence type="ECO:0000256" key="2">
    <source>
        <dbReference type="ARBA" id="ARBA00005381"/>
    </source>
</evidence>
<evidence type="ECO:0000313" key="11">
    <source>
        <dbReference type="EMBL" id="GAA2398880.1"/>
    </source>
</evidence>
<evidence type="ECO:0000256" key="6">
    <source>
        <dbReference type="ARBA" id="ARBA00023136"/>
    </source>
</evidence>
<feature type="region of interest" description="Disordered" evidence="7">
    <location>
        <begin position="578"/>
        <end position="608"/>
    </location>
</feature>
<organism evidence="11 12">
    <name type="scientific">Actinomadura vinacea</name>
    <dbReference type="NCBI Taxonomy" id="115336"/>
    <lineage>
        <taxon>Bacteria</taxon>
        <taxon>Bacillati</taxon>
        <taxon>Actinomycetota</taxon>
        <taxon>Actinomycetes</taxon>
        <taxon>Streptosporangiales</taxon>
        <taxon>Thermomonosporaceae</taxon>
        <taxon>Actinomadura</taxon>
    </lineage>
</organism>
<evidence type="ECO:0000256" key="4">
    <source>
        <dbReference type="ARBA" id="ARBA00022692"/>
    </source>
</evidence>
<dbReference type="Proteomes" id="UP001501231">
    <property type="component" value="Unassembled WGS sequence"/>
</dbReference>
<dbReference type="PANTHER" id="PTHR43081">
    <property type="entry name" value="ADENYLATE CYCLASE, TERMINAL-DIFFERENTIATION SPECIFIC-RELATED"/>
    <property type="match status" value="1"/>
</dbReference>
<feature type="domain" description="Guanylate cyclase" evidence="9">
    <location>
        <begin position="347"/>
        <end position="471"/>
    </location>
</feature>
<feature type="transmembrane region" description="Helical" evidence="8">
    <location>
        <begin position="115"/>
        <end position="137"/>
    </location>
</feature>
<comment type="subcellular location">
    <subcellularLocation>
        <location evidence="1">Cell membrane</location>
        <topology evidence="1">Multi-pass membrane protein</topology>
    </subcellularLocation>
</comment>
<evidence type="ECO:0000256" key="7">
    <source>
        <dbReference type="SAM" id="MobiDB-lite"/>
    </source>
</evidence>
<keyword evidence="3" id="KW-1003">Cell membrane</keyword>
<dbReference type="EMBL" id="BAAARW010000001">
    <property type="protein sequence ID" value="GAA2398880.1"/>
    <property type="molecule type" value="Genomic_DNA"/>
</dbReference>
<dbReference type="CDD" id="cd06225">
    <property type="entry name" value="HAMP"/>
    <property type="match status" value="1"/>
</dbReference>
<feature type="transmembrane region" description="Helical" evidence="8">
    <location>
        <begin position="75"/>
        <end position="94"/>
    </location>
</feature>
<evidence type="ECO:0000256" key="1">
    <source>
        <dbReference type="ARBA" id="ARBA00004651"/>
    </source>
</evidence>
<dbReference type="Gene3D" id="3.30.70.1230">
    <property type="entry name" value="Nucleotide cyclase"/>
    <property type="match status" value="1"/>
</dbReference>
<comment type="caution">
    <text evidence="11">The sequence shown here is derived from an EMBL/GenBank/DDBJ whole genome shotgun (WGS) entry which is preliminary data.</text>
</comment>
<evidence type="ECO:0000259" key="9">
    <source>
        <dbReference type="PROSITE" id="PS50125"/>
    </source>
</evidence>
<dbReference type="Pfam" id="PF00672">
    <property type="entry name" value="HAMP"/>
    <property type="match status" value="1"/>
</dbReference>
<evidence type="ECO:0000256" key="3">
    <source>
        <dbReference type="ARBA" id="ARBA00022475"/>
    </source>
</evidence>
<feature type="domain" description="HAMP" evidence="10">
    <location>
        <begin position="262"/>
        <end position="314"/>
    </location>
</feature>
<dbReference type="SUPFAM" id="SSF158472">
    <property type="entry name" value="HAMP domain-like"/>
    <property type="match status" value="1"/>
</dbReference>
<feature type="transmembrane region" description="Helical" evidence="8">
    <location>
        <begin position="239"/>
        <end position="260"/>
    </location>
</feature>
<keyword evidence="5 8" id="KW-1133">Transmembrane helix</keyword>
<gene>
    <name evidence="11" type="ORF">GCM10010191_02090</name>
</gene>
<evidence type="ECO:0000313" key="12">
    <source>
        <dbReference type="Proteomes" id="UP001501231"/>
    </source>
</evidence>
<evidence type="ECO:0000256" key="5">
    <source>
        <dbReference type="ARBA" id="ARBA00022989"/>
    </source>
</evidence>
<protein>
    <submittedName>
        <fullName evidence="11">Adenylate/guanylate cyclase domain-containing protein</fullName>
    </submittedName>
</protein>
<proteinExistence type="inferred from homology"/>
<dbReference type="PANTHER" id="PTHR43081:SF17">
    <property type="entry name" value="BLL5647 PROTEIN"/>
    <property type="match status" value="1"/>
</dbReference>
<comment type="similarity">
    <text evidence="2">Belongs to the adenylyl cyclase class-3 family.</text>
</comment>
<dbReference type="PROSITE" id="PS50125">
    <property type="entry name" value="GUANYLATE_CYCLASE_2"/>
    <property type="match status" value="1"/>
</dbReference>
<dbReference type="CDD" id="cd07302">
    <property type="entry name" value="CHD"/>
    <property type="match status" value="1"/>
</dbReference>
<sequence length="608" mass="64295">MSGKAVARSLSARLDHYPGLPRTLLELRVRWVLLVVVVVANVGGAVVVLLFATFVVPDPPLADIAHVRLVHTVAFFSYPAFAGPGALLLGLYLWRPVVRLVREGGIPDRAQRRAVLLGPFRLTLLVGGLWAVGAVGWAVLDLALFTPRLAVKTGLTCLLGAMTTCTIVYLLSERLLRPAAALVLASDSDRWRAGPAVLPGVTTRVMLAWALGTAIPVFGLICVAIAALVAPGIATTQLAITILGLGGVALLVGMYVTYIATRAIADPIKSVRNGMARVARGDLGTEVPVYDASEVGRLQVGFNHMVAGLREHERLRDLFGRHVGEEVAGLALARGDIELGGETREVAVLFVDLAGSTRLAETRAPDEVVGLLNRFFGVVVNVVGAHGGWINKFEGDAALAIFGAPTETEDAAGGALGAARELALRLRTEVPQLDAGIGVSAGPVVAGYIGAEKRFEYTVIGDPVNEAARLSDLAKVSPGRVLASETVHDLAHVDEAAEWEVGRAVTLRGRRRPTRLVMPRPAAVSGSVIPVPVSAPDVSEAARRLRLPRPPRFRRPRRLPLRAPISIPLAVSLPRVIRPSRQVAEAPPELDGANAPAETEDDDPGSVA</sequence>
<dbReference type="SMART" id="SM00044">
    <property type="entry name" value="CYCc"/>
    <property type="match status" value="1"/>
</dbReference>
<keyword evidence="6 8" id="KW-0472">Membrane</keyword>
<evidence type="ECO:0000259" key="10">
    <source>
        <dbReference type="PROSITE" id="PS50885"/>
    </source>
</evidence>
<dbReference type="SUPFAM" id="SSF55073">
    <property type="entry name" value="Nucleotide cyclase"/>
    <property type="match status" value="1"/>
</dbReference>
<dbReference type="InterPro" id="IPR001054">
    <property type="entry name" value="A/G_cyclase"/>
</dbReference>
<dbReference type="InterPro" id="IPR003660">
    <property type="entry name" value="HAMP_dom"/>
</dbReference>
<dbReference type="PROSITE" id="PS50885">
    <property type="entry name" value="HAMP"/>
    <property type="match status" value="1"/>
</dbReference>
<feature type="transmembrane region" description="Helical" evidence="8">
    <location>
        <begin position="149"/>
        <end position="171"/>
    </location>
</feature>
<feature type="transmembrane region" description="Helical" evidence="8">
    <location>
        <begin position="31"/>
        <end position="55"/>
    </location>
</feature>
<dbReference type="Pfam" id="PF00211">
    <property type="entry name" value="Guanylate_cyc"/>
    <property type="match status" value="1"/>
</dbReference>
<name>A0ABN3IAJ0_9ACTN</name>
<feature type="compositionally biased region" description="Acidic residues" evidence="7">
    <location>
        <begin position="598"/>
        <end position="608"/>
    </location>
</feature>
<keyword evidence="12" id="KW-1185">Reference proteome</keyword>
<dbReference type="RefSeq" id="WP_344586332.1">
    <property type="nucleotide sequence ID" value="NZ_BAAARW010000001.1"/>
</dbReference>
<accession>A0ABN3IAJ0</accession>
<reference evidence="11 12" key="1">
    <citation type="journal article" date="2019" name="Int. J. Syst. Evol. Microbiol.">
        <title>The Global Catalogue of Microorganisms (GCM) 10K type strain sequencing project: providing services to taxonomists for standard genome sequencing and annotation.</title>
        <authorList>
            <consortium name="The Broad Institute Genomics Platform"/>
            <consortium name="The Broad Institute Genome Sequencing Center for Infectious Disease"/>
            <person name="Wu L."/>
            <person name="Ma J."/>
        </authorList>
    </citation>
    <scope>NUCLEOTIDE SEQUENCE [LARGE SCALE GENOMIC DNA]</scope>
    <source>
        <strain evidence="11 12">JCM 3325</strain>
    </source>
</reference>
<dbReference type="Gene3D" id="6.10.340.10">
    <property type="match status" value="1"/>
</dbReference>
<evidence type="ECO:0000256" key="8">
    <source>
        <dbReference type="SAM" id="Phobius"/>
    </source>
</evidence>